<name>A0A850PMS4_9MYCO</name>
<dbReference type="Proteomes" id="UP000570517">
    <property type="component" value="Unassembled WGS sequence"/>
</dbReference>
<comment type="caution">
    <text evidence="1">The sequence shown here is derived from an EMBL/GenBank/DDBJ whole genome shotgun (WGS) entry which is preliminary data.</text>
</comment>
<organism evidence="1 2">
    <name type="scientific">Mycolicibacterium hippocampi</name>
    <dbReference type="NCBI Taxonomy" id="659824"/>
    <lineage>
        <taxon>Bacteria</taxon>
        <taxon>Bacillati</taxon>
        <taxon>Actinomycetota</taxon>
        <taxon>Actinomycetes</taxon>
        <taxon>Mycobacteriales</taxon>
        <taxon>Mycobacteriaceae</taxon>
        <taxon>Mycolicibacterium</taxon>
    </lineage>
</organism>
<protein>
    <submittedName>
        <fullName evidence="1">Uncharacterized protein</fullName>
    </submittedName>
</protein>
<reference evidence="1 2" key="1">
    <citation type="submission" date="2020-05" db="EMBL/GenBank/DDBJ databases">
        <title>Draft genome sequence of Mycobacterium hippocampi DL, isolated from European seabass, Dicentrarchus labrax, reared in fish farms.</title>
        <authorList>
            <person name="Stathopoulou P."/>
            <person name="Asimakis E."/>
            <person name="Tzokas K."/>
            <person name="Batargias C."/>
            <person name="Tsiamis G."/>
        </authorList>
    </citation>
    <scope>NUCLEOTIDE SEQUENCE [LARGE SCALE GENOMIC DNA]</scope>
    <source>
        <strain evidence="1 2">DL</strain>
    </source>
</reference>
<gene>
    <name evidence="1" type="ORF">HLY00_591</name>
</gene>
<sequence>MCDAAQAIRNWVCSSSGVGLGNRRLFECDNGLSAFAQQHLGSRIGIAERYQQRRYPQRR</sequence>
<proteinExistence type="predicted"/>
<evidence type="ECO:0000313" key="2">
    <source>
        <dbReference type="Proteomes" id="UP000570517"/>
    </source>
</evidence>
<keyword evidence="2" id="KW-1185">Reference proteome</keyword>
<dbReference type="EMBL" id="JABFYL010000009">
    <property type="protein sequence ID" value="NVN48986.1"/>
    <property type="molecule type" value="Genomic_DNA"/>
</dbReference>
<evidence type="ECO:0000313" key="1">
    <source>
        <dbReference type="EMBL" id="NVN48986.1"/>
    </source>
</evidence>
<dbReference type="AlphaFoldDB" id="A0A850PMS4"/>
<accession>A0A850PMS4</accession>